<dbReference type="AlphaFoldDB" id="A0A382MZT8"/>
<accession>A0A382MZT8</accession>
<dbReference type="EMBL" id="UINC01096958">
    <property type="protein sequence ID" value="SVC54276.1"/>
    <property type="molecule type" value="Genomic_DNA"/>
</dbReference>
<organism evidence="1">
    <name type="scientific">marine metagenome</name>
    <dbReference type="NCBI Taxonomy" id="408172"/>
    <lineage>
        <taxon>unclassified sequences</taxon>
        <taxon>metagenomes</taxon>
        <taxon>ecological metagenomes</taxon>
    </lineage>
</organism>
<gene>
    <name evidence="1" type="ORF">METZ01_LOCUS307130</name>
</gene>
<proteinExistence type="predicted"/>
<reference evidence="1" key="1">
    <citation type="submission" date="2018-05" db="EMBL/GenBank/DDBJ databases">
        <authorList>
            <person name="Lanie J.A."/>
            <person name="Ng W.-L."/>
            <person name="Kazmierczak K.M."/>
            <person name="Andrzejewski T.M."/>
            <person name="Davidsen T.M."/>
            <person name="Wayne K.J."/>
            <person name="Tettelin H."/>
            <person name="Glass J.I."/>
            <person name="Rusch D."/>
            <person name="Podicherti R."/>
            <person name="Tsui H.-C.T."/>
            <person name="Winkler M.E."/>
        </authorList>
    </citation>
    <scope>NUCLEOTIDE SEQUENCE</scope>
</reference>
<name>A0A382MZT8_9ZZZZ</name>
<protein>
    <submittedName>
        <fullName evidence="1">Uncharacterized protein</fullName>
    </submittedName>
</protein>
<sequence length="124" mass="14733">MSDWHRTRLEKKYRAVIMLSASQRTWGDKFTPQFRPIARQLNMKPQNLVFMWKNRDAIVERAKRKLPESVRNTIEQETIVKINKDAEKTVKALSGKDYKKMKMRDFIKAFDAMTDALIKLKMVD</sequence>
<evidence type="ECO:0000313" key="1">
    <source>
        <dbReference type="EMBL" id="SVC54276.1"/>
    </source>
</evidence>